<dbReference type="AlphaFoldDB" id="A0A543NGX0"/>
<dbReference type="CDD" id="cd06259">
    <property type="entry name" value="YdcF-like"/>
    <property type="match status" value="1"/>
</dbReference>
<accession>A0A543NGX0</accession>
<evidence type="ECO:0000313" key="4">
    <source>
        <dbReference type="EMBL" id="TQN31098.1"/>
    </source>
</evidence>
<dbReference type="PANTHER" id="PTHR30336:SF20">
    <property type="entry name" value="DUF218 DOMAIN-CONTAINING PROTEIN"/>
    <property type="match status" value="1"/>
</dbReference>
<dbReference type="GO" id="GO:0005886">
    <property type="term" value="C:plasma membrane"/>
    <property type="evidence" value="ECO:0007669"/>
    <property type="project" value="TreeGrafter"/>
</dbReference>
<keyword evidence="2" id="KW-1133">Transmembrane helix</keyword>
<reference evidence="4 5" key="1">
    <citation type="submission" date="2019-06" db="EMBL/GenBank/DDBJ databases">
        <title>Sequencing the genomes of 1000 actinobacteria strains.</title>
        <authorList>
            <person name="Klenk H.-P."/>
        </authorList>
    </citation>
    <scope>NUCLEOTIDE SEQUENCE [LARGE SCALE GENOMIC DNA]</scope>
    <source>
        <strain evidence="4 5">DSM 45015</strain>
    </source>
</reference>
<name>A0A543NGX0_9ACTN</name>
<comment type="caution">
    <text evidence="4">The sequence shown here is derived from an EMBL/GenBank/DDBJ whole genome shotgun (WGS) entry which is preliminary data.</text>
</comment>
<feature type="domain" description="DUF218" evidence="3">
    <location>
        <begin position="118"/>
        <end position="263"/>
    </location>
</feature>
<dbReference type="Pfam" id="PF02698">
    <property type="entry name" value="DUF218"/>
    <property type="match status" value="1"/>
</dbReference>
<gene>
    <name evidence="4" type="ORF">FHX37_0987</name>
</gene>
<sequence>MRHTDDSEAIGPETPVDGAESTLRFARAGAEERSGGGVLEDGEAAPTDSDPQPPETLPPSGGGETEPPERRPVTAPPRRKRWGRRIVAVVFLGVMLIPVLTWGWVWYTARQDARPVSDAIVVLGASQYNGDPSPVFEARLQHAADLYRDGVADTVITVGGNQPGDNYTEGGSGRKWLRERGIPAEDLIGIGEGSNTLRSIDAVSQVFSEQGWTSAVLVTDPWHSLRTRTMARDAGIEAAASPVRSGPAVEERETQLWYITRETASIWYYWLFGDSSDVDVSMPT</sequence>
<dbReference type="EMBL" id="VFQC01000001">
    <property type="protein sequence ID" value="TQN31098.1"/>
    <property type="molecule type" value="Genomic_DNA"/>
</dbReference>
<evidence type="ECO:0000259" key="3">
    <source>
        <dbReference type="Pfam" id="PF02698"/>
    </source>
</evidence>
<protein>
    <submittedName>
        <fullName evidence="4">Vancomycin permeability regulator SanA</fullName>
    </submittedName>
</protein>
<evidence type="ECO:0000313" key="5">
    <source>
        <dbReference type="Proteomes" id="UP000317422"/>
    </source>
</evidence>
<keyword evidence="5" id="KW-1185">Reference proteome</keyword>
<dbReference type="RefSeq" id="WP_342777593.1">
    <property type="nucleotide sequence ID" value="NZ_VFQC01000001.1"/>
</dbReference>
<dbReference type="InterPro" id="IPR014729">
    <property type="entry name" value="Rossmann-like_a/b/a_fold"/>
</dbReference>
<evidence type="ECO:0000256" key="2">
    <source>
        <dbReference type="SAM" id="Phobius"/>
    </source>
</evidence>
<feature type="region of interest" description="Disordered" evidence="1">
    <location>
        <begin position="1"/>
        <end position="78"/>
    </location>
</feature>
<keyword evidence="2" id="KW-0812">Transmembrane</keyword>
<proteinExistence type="predicted"/>
<organism evidence="4 5">
    <name type="scientific">Haloactinospora alba</name>
    <dbReference type="NCBI Taxonomy" id="405555"/>
    <lineage>
        <taxon>Bacteria</taxon>
        <taxon>Bacillati</taxon>
        <taxon>Actinomycetota</taxon>
        <taxon>Actinomycetes</taxon>
        <taxon>Streptosporangiales</taxon>
        <taxon>Nocardiopsidaceae</taxon>
        <taxon>Haloactinospora</taxon>
    </lineage>
</organism>
<evidence type="ECO:0000256" key="1">
    <source>
        <dbReference type="SAM" id="MobiDB-lite"/>
    </source>
</evidence>
<dbReference type="Gene3D" id="3.40.50.620">
    <property type="entry name" value="HUPs"/>
    <property type="match status" value="1"/>
</dbReference>
<dbReference type="Proteomes" id="UP000317422">
    <property type="component" value="Unassembled WGS sequence"/>
</dbReference>
<dbReference type="PANTHER" id="PTHR30336">
    <property type="entry name" value="INNER MEMBRANE PROTEIN, PROBABLE PERMEASE"/>
    <property type="match status" value="1"/>
</dbReference>
<keyword evidence="2" id="KW-0472">Membrane</keyword>
<feature type="transmembrane region" description="Helical" evidence="2">
    <location>
        <begin position="86"/>
        <end position="107"/>
    </location>
</feature>
<dbReference type="InterPro" id="IPR051599">
    <property type="entry name" value="Cell_Envelope_Assoc"/>
</dbReference>
<dbReference type="InterPro" id="IPR003848">
    <property type="entry name" value="DUF218"/>
</dbReference>